<evidence type="ECO:0000256" key="3">
    <source>
        <dbReference type="ARBA" id="ARBA00022552"/>
    </source>
</evidence>
<feature type="binding site" evidence="7">
    <location>
        <position position="132"/>
    </location>
    <ligand>
        <name>S-adenosyl-L-methionine</name>
        <dbReference type="ChEBI" id="CHEBI:59789"/>
    </ligand>
</feature>
<keyword evidence="5 7" id="KW-0808">Transferase</keyword>
<evidence type="ECO:0000256" key="4">
    <source>
        <dbReference type="ARBA" id="ARBA00022603"/>
    </source>
</evidence>
<evidence type="ECO:0000256" key="2">
    <source>
        <dbReference type="ARBA" id="ARBA00022490"/>
    </source>
</evidence>
<accession>D2U1R8</accession>
<dbReference type="Gene3D" id="1.10.150.170">
    <property type="entry name" value="Putative methyltransferase TM0872, insert domain"/>
    <property type="match status" value="1"/>
</dbReference>
<dbReference type="InterPro" id="IPR002903">
    <property type="entry name" value="RsmH"/>
</dbReference>
<dbReference type="Pfam" id="PF01795">
    <property type="entry name" value="Methyltransf_5"/>
    <property type="match status" value="1"/>
</dbReference>
<dbReference type="GO" id="GO:0005737">
    <property type="term" value="C:cytoplasm"/>
    <property type="evidence" value="ECO:0007669"/>
    <property type="project" value="UniProtKB-SubCell"/>
</dbReference>
<dbReference type="HAMAP" id="MF_01007">
    <property type="entry name" value="16SrRNA_methyltr_H"/>
    <property type="match status" value="1"/>
</dbReference>
<organism evidence="8">
    <name type="scientific">Arsenophonus nasoniae</name>
    <name type="common">son-killer infecting Nasonia vitripennis</name>
    <dbReference type="NCBI Taxonomy" id="638"/>
    <lineage>
        <taxon>Bacteria</taxon>
        <taxon>Pseudomonadati</taxon>
        <taxon>Pseudomonadota</taxon>
        <taxon>Gammaproteobacteria</taxon>
        <taxon>Enterobacterales</taxon>
        <taxon>Morganellaceae</taxon>
        <taxon>Arsenophonus</taxon>
    </lineage>
</organism>
<evidence type="ECO:0000256" key="5">
    <source>
        <dbReference type="ARBA" id="ARBA00022679"/>
    </source>
</evidence>
<dbReference type="InterPro" id="IPR023397">
    <property type="entry name" value="SAM-dep_MeTrfase_MraW_recog"/>
</dbReference>
<feature type="binding site" evidence="7">
    <location>
        <position position="157"/>
    </location>
    <ligand>
        <name>S-adenosyl-L-methionine</name>
        <dbReference type="ChEBI" id="CHEBI:59789"/>
    </ligand>
</feature>
<dbReference type="PANTHER" id="PTHR11265:SF0">
    <property type="entry name" value="12S RRNA N4-METHYLCYTIDINE METHYLTRANSFERASE"/>
    <property type="match status" value="1"/>
</dbReference>
<keyword evidence="2 7" id="KW-0963">Cytoplasm</keyword>
<dbReference type="PANTHER" id="PTHR11265">
    <property type="entry name" value="S-ADENOSYL-METHYLTRANSFERASE MRAW"/>
    <property type="match status" value="1"/>
</dbReference>
<comment type="similarity">
    <text evidence="1 7">Belongs to the methyltransferase superfamily. RsmH family.</text>
</comment>
<dbReference type="GO" id="GO:0071424">
    <property type="term" value="F:rRNA (cytosine-N4-)-methyltransferase activity"/>
    <property type="evidence" value="ECO:0007669"/>
    <property type="project" value="UniProtKB-UniRule"/>
</dbReference>
<dbReference type="SUPFAM" id="SSF81799">
    <property type="entry name" value="Putative methyltransferase TM0872, insert domain"/>
    <property type="match status" value="1"/>
</dbReference>
<proteinExistence type="inferred from homology"/>
<dbReference type="EMBL" id="FN545246">
    <property type="protein sequence ID" value="CBA74773.1"/>
    <property type="molecule type" value="Genomic_DNA"/>
</dbReference>
<dbReference type="AlphaFoldDB" id="D2U1R8"/>
<reference evidence="8" key="1">
    <citation type="journal article" date="2010" name="Insect Mol. Biol.">
        <title>The draft genome sequence of Arsenophonus nasoniae, son-killer bacterium of Nasonia vitripennis, reveals genes associated with virulence and symbiosis.</title>
        <authorList>
            <person name="Wilkes T."/>
            <person name="Darby A.C."/>
            <person name="Choi J."/>
            <person name="Colborne J.K."/>
            <person name="Werren J.H."/>
            <person name="Hurst G.D.D."/>
        </authorList>
    </citation>
    <scope>NUCLEOTIDE SEQUENCE</scope>
</reference>
<feature type="binding site" evidence="7">
    <location>
        <begin position="112"/>
        <end position="114"/>
    </location>
    <ligand>
        <name>S-adenosyl-L-methionine</name>
        <dbReference type="ChEBI" id="CHEBI:59789"/>
    </ligand>
</feature>
<keyword evidence="6 7" id="KW-0949">S-adenosyl-L-methionine</keyword>
<protein>
    <recommendedName>
        <fullName evidence="7">Ribosomal RNA small subunit methyltransferase H</fullName>
        <ecNumber evidence="7">2.1.1.199</ecNumber>
    </recommendedName>
    <alternativeName>
        <fullName evidence="7">16S rRNA m(4)C1402 methyltransferase</fullName>
    </alternativeName>
    <alternativeName>
        <fullName evidence="7">rRNA (cytosine-N(4)-)-methyltransferase RsmH</fullName>
    </alternativeName>
</protein>
<feature type="binding site" evidence="7">
    <location>
        <position position="179"/>
    </location>
    <ligand>
        <name>S-adenosyl-L-methionine</name>
        <dbReference type="ChEBI" id="CHEBI:59789"/>
    </ligand>
</feature>
<feature type="binding site" evidence="7">
    <location>
        <position position="186"/>
    </location>
    <ligand>
        <name>S-adenosyl-L-methionine</name>
        <dbReference type="ChEBI" id="CHEBI:59789"/>
    </ligand>
</feature>
<comment type="subcellular location">
    <subcellularLocation>
        <location evidence="7">Cytoplasm</location>
    </subcellularLocation>
</comment>
<gene>
    <name evidence="7" type="primary">rsmH</name>
    <name evidence="8" type="ORF">ARN_25090</name>
</gene>
<keyword evidence="4 7" id="KW-0489">Methyltransferase</keyword>
<comment type="function">
    <text evidence="7">Specifically methylates the N4 position of cytidine in position 1402 (C1402) of 16S rRNA.</text>
</comment>
<dbReference type="FunFam" id="1.10.150.170:FF:000001">
    <property type="entry name" value="Ribosomal RNA small subunit methyltransferase H"/>
    <property type="match status" value="1"/>
</dbReference>
<evidence type="ECO:0000256" key="6">
    <source>
        <dbReference type="ARBA" id="ARBA00022691"/>
    </source>
</evidence>
<name>D2U1R8_9GAMM</name>
<evidence type="ECO:0000256" key="1">
    <source>
        <dbReference type="ARBA" id="ARBA00010396"/>
    </source>
</evidence>
<dbReference type="SUPFAM" id="SSF53335">
    <property type="entry name" value="S-adenosyl-L-methionine-dependent methyltransferases"/>
    <property type="match status" value="1"/>
</dbReference>
<evidence type="ECO:0000256" key="7">
    <source>
        <dbReference type="HAMAP-Rule" id="MF_01007"/>
    </source>
</evidence>
<dbReference type="GO" id="GO:0070475">
    <property type="term" value="P:rRNA base methylation"/>
    <property type="evidence" value="ECO:0007669"/>
    <property type="project" value="UniProtKB-UniRule"/>
</dbReference>
<dbReference type="EC" id="2.1.1.199" evidence="7"/>
<sequence length="393" mass="44254">MDMPVNVRWIVQVVFCSLIPCDNMQGSRRQSCWLVKLINLSYGMSRLGISKYKQILRLSRAQMNHYQRGYRIYLFNMADSRFKHISVLLDEAVNGLNIKANGIYVDGTFGRGGHSQLILSRLGSKGRLIAIDRDPHAVAAAEEMITDNRFSIKHGSFSQLQTFIAQEGLVGKIDGVLLDLGVSSPQLDDPERGFSFMRDGPLDMRMDPTTGQSAAQWLMKADEADIAWVLKTYGEERFAKRIAKAIVARNHHSAEEPLTRTKQLAELIAQVSPFKEKHKHPATRSFQAIRIYINSELEEIAKALEGSLNILAPQGRLSIISFHSLEDRLVKRFIREHSRGPKVPVGLPLTDVQLKAIGSPILKVLGKMKPTEREIIENPRARSSVVRFAEMLE</sequence>
<dbReference type="NCBIfam" id="TIGR00006">
    <property type="entry name" value="16S rRNA (cytosine(1402)-N(4))-methyltransferase RsmH"/>
    <property type="match status" value="1"/>
</dbReference>
<dbReference type="Gene3D" id="3.40.50.150">
    <property type="entry name" value="Vaccinia Virus protein VP39"/>
    <property type="match status" value="1"/>
</dbReference>
<keyword evidence="3 7" id="KW-0698">rRNA processing</keyword>
<dbReference type="InterPro" id="IPR029063">
    <property type="entry name" value="SAM-dependent_MTases_sf"/>
</dbReference>
<evidence type="ECO:0000313" key="8">
    <source>
        <dbReference type="EMBL" id="CBA74773.1"/>
    </source>
</evidence>
<comment type="catalytic activity">
    <reaction evidence="7">
        <text>cytidine(1402) in 16S rRNA + S-adenosyl-L-methionine = N(4)-methylcytidine(1402) in 16S rRNA + S-adenosyl-L-homocysteine + H(+)</text>
        <dbReference type="Rhea" id="RHEA:42928"/>
        <dbReference type="Rhea" id="RHEA-COMP:10286"/>
        <dbReference type="Rhea" id="RHEA-COMP:10287"/>
        <dbReference type="ChEBI" id="CHEBI:15378"/>
        <dbReference type="ChEBI" id="CHEBI:57856"/>
        <dbReference type="ChEBI" id="CHEBI:59789"/>
        <dbReference type="ChEBI" id="CHEBI:74506"/>
        <dbReference type="ChEBI" id="CHEBI:82748"/>
        <dbReference type="EC" id="2.1.1.199"/>
    </reaction>
</comment>